<evidence type="ECO:0000313" key="10">
    <source>
        <dbReference type="Proteomes" id="UP000675554"/>
    </source>
</evidence>
<dbReference type="Proteomes" id="UP000675554">
    <property type="component" value="Unassembled WGS sequence"/>
</dbReference>
<evidence type="ECO:0000256" key="5">
    <source>
        <dbReference type="ARBA" id="ARBA00022777"/>
    </source>
</evidence>
<keyword evidence="3" id="KW-0597">Phosphoprotein</keyword>
<evidence type="ECO:0000256" key="2">
    <source>
        <dbReference type="ARBA" id="ARBA00012438"/>
    </source>
</evidence>
<feature type="compositionally biased region" description="Basic and acidic residues" evidence="6">
    <location>
        <begin position="500"/>
        <end position="509"/>
    </location>
</feature>
<dbReference type="Gene3D" id="3.30.565.10">
    <property type="entry name" value="Histidine kinase-like ATPase, C-terminal domain"/>
    <property type="match status" value="1"/>
</dbReference>
<comment type="caution">
    <text evidence="9">The sequence shown here is derived from an EMBL/GenBank/DDBJ whole genome shotgun (WGS) entry which is preliminary data.</text>
</comment>
<dbReference type="GO" id="GO:0005524">
    <property type="term" value="F:ATP binding"/>
    <property type="evidence" value="ECO:0007669"/>
    <property type="project" value="UniProtKB-KW"/>
</dbReference>
<dbReference type="EMBL" id="JAGSMN010000273">
    <property type="protein sequence ID" value="MBR7673928.1"/>
    <property type="molecule type" value="Genomic_DNA"/>
</dbReference>
<dbReference type="GO" id="GO:0000160">
    <property type="term" value="P:phosphorelay signal transduction system"/>
    <property type="evidence" value="ECO:0007669"/>
    <property type="project" value="TreeGrafter"/>
</dbReference>
<comment type="catalytic activity">
    <reaction evidence="1">
        <text>ATP + protein L-histidine = ADP + protein N-phospho-L-histidine.</text>
        <dbReference type="EC" id="2.7.13.3"/>
    </reaction>
</comment>
<dbReference type="SUPFAM" id="SSF55874">
    <property type="entry name" value="ATPase domain of HSP90 chaperone/DNA topoisomerase II/histidine kinase"/>
    <property type="match status" value="1"/>
</dbReference>
<feature type="compositionally biased region" description="Basic and acidic residues" evidence="6">
    <location>
        <begin position="474"/>
        <end position="484"/>
    </location>
</feature>
<gene>
    <name evidence="9" type="ORF">KDA82_13060</name>
</gene>
<organism evidence="9 10">
    <name type="scientific">Streptomyces daliensis</name>
    <dbReference type="NCBI Taxonomy" id="299421"/>
    <lineage>
        <taxon>Bacteria</taxon>
        <taxon>Bacillati</taxon>
        <taxon>Actinomycetota</taxon>
        <taxon>Actinomycetes</taxon>
        <taxon>Kitasatosporales</taxon>
        <taxon>Streptomycetaceae</taxon>
        <taxon>Streptomyces</taxon>
    </lineage>
</organism>
<dbReference type="EC" id="2.7.13.3" evidence="2"/>
<keyword evidence="7" id="KW-1133">Transmembrane helix</keyword>
<dbReference type="InterPro" id="IPR050428">
    <property type="entry name" value="TCS_sensor_his_kinase"/>
</dbReference>
<keyword evidence="7" id="KW-0472">Membrane</keyword>
<dbReference type="PANTHER" id="PTHR45436:SF5">
    <property type="entry name" value="SENSOR HISTIDINE KINASE TRCS"/>
    <property type="match status" value="1"/>
</dbReference>
<proteinExistence type="predicted"/>
<evidence type="ECO:0000256" key="1">
    <source>
        <dbReference type="ARBA" id="ARBA00000085"/>
    </source>
</evidence>
<feature type="domain" description="Histidine kinase/HSP90-like ATPase" evidence="8">
    <location>
        <begin position="270"/>
        <end position="376"/>
    </location>
</feature>
<dbReference type="PANTHER" id="PTHR45436">
    <property type="entry name" value="SENSOR HISTIDINE KINASE YKOH"/>
    <property type="match status" value="1"/>
</dbReference>
<sequence length="509" mass="54858">MSSPSVPPPRTRHTRQLLWPLALLLALCAVALQAAAWTAWPRDAALVATGVTLGLAVCLVPLWRGHRADRRSALRHAEHAEQLQRQHSAAGAEYDQRWREWARQRDEALRITLEAFGVQLRAILDDEDPARTVADAPCDPWLRRLLHTLLDMADEAAEDHQDAYEHALLTLAARMQSGALRVEERARALYDAHDPAVVQLGMDLSHQANHLVHLAGGVKIMGGEWTGQQWQRPIAVADVVQAASGRIPDYTRISLTGDPDVAVVPHAAEYLIHLTAELLANATTYSPPGSAVYVLVEADQHDVVIQIDDQGLGMTEARLNAARRIAAGERLVTLRTLPGPQTGLPVVGNIARRFDIDVHLDPSRYKGVRAMVRVPQDILQPLPTESSGVSRSSERDGPLVPAQHQLPAGAQPPATATPEPGPERTAPAPARVPVPASVPVAERTASGLPKRRADRQPEHGGTPPSADAPSAAEGPDRAAPRSPEEAGQWLGTFLGAGRGSRTETDASRG</sequence>
<keyword evidence="9" id="KW-0547">Nucleotide-binding</keyword>
<keyword evidence="9" id="KW-0067">ATP-binding</keyword>
<evidence type="ECO:0000256" key="7">
    <source>
        <dbReference type="SAM" id="Phobius"/>
    </source>
</evidence>
<keyword evidence="7" id="KW-0812">Transmembrane</keyword>
<protein>
    <recommendedName>
        <fullName evidence="2">histidine kinase</fullName>
        <ecNumber evidence="2">2.7.13.3</ecNumber>
    </recommendedName>
</protein>
<keyword evidence="4" id="KW-0808">Transferase</keyword>
<evidence type="ECO:0000313" key="9">
    <source>
        <dbReference type="EMBL" id="MBR7673928.1"/>
    </source>
</evidence>
<feature type="transmembrane region" description="Helical" evidence="7">
    <location>
        <begin position="44"/>
        <end position="63"/>
    </location>
</feature>
<accession>A0A8T4IQ60</accession>
<feature type="region of interest" description="Disordered" evidence="6">
    <location>
        <begin position="379"/>
        <end position="509"/>
    </location>
</feature>
<name>A0A8T4IQ60_9ACTN</name>
<reference evidence="9" key="1">
    <citation type="submission" date="2021-04" db="EMBL/GenBank/DDBJ databases">
        <title>Sequencing of actinobacteria type strains.</title>
        <authorList>
            <person name="Nguyen G.-S."/>
            <person name="Wentzel A."/>
        </authorList>
    </citation>
    <scope>NUCLEOTIDE SEQUENCE</scope>
    <source>
        <strain evidence="9">DSM 42095</strain>
    </source>
</reference>
<evidence type="ECO:0000259" key="8">
    <source>
        <dbReference type="Pfam" id="PF02518"/>
    </source>
</evidence>
<dbReference type="AlphaFoldDB" id="A0A8T4IQ60"/>
<keyword evidence="10" id="KW-1185">Reference proteome</keyword>
<dbReference type="InterPro" id="IPR003594">
    <property type="entry name" value="HATPase_dom"/>
</dbReference>
<evidence type="ECO:0000256" key="4">
    <source>
        <dbReference type="ARBA" id="ARBA00022679"/>
    </source>
</evidence>
<dbReference type="GO" id="GO:0005886">
    <property type="term" value="C:plasma membrane"/>
    <property type="evidence" value="ECO:0007669"/>
    <property type="project" value="TreeGrafter"/>
</dbReference>
<dbReference type="GO" id="GO:0004673">
    <property type="term" value="F:protein histidine kinase activity"/>
    <property type="evidence" value="ECO:0007669"/>
    <property type="project" value="UniProtKB-EC"/>
</dbReference>
<dbReference type="Pfam" id="PF02518">
    <property type="entry name" value="HATPase_c"/>
    <property type="match status" value="1"/>
</dbReference>
<evidence type="ECO:0000256" key="3">
    <source>
        <dbReference type="ARBA" id="ARBA00022553"/>
    </source>
</evidence>
<keyword evidence="5" id="KW-0418">Kinase</keyword>
<evidence type="ECO:0000256" key="6">
    <source>
        <dbReference type="SAM" id="MobiDB-lite"/>
    </source>
</evidence>
<dbReference type="InterPro" id="IPR036890">
    <property type="entry name" value="HATPase_C_sf"/>
</dbReference>
<feature type="compositionally biased region" description="Low complexity" evidence="6">
    <location>
        <begin position="407"/>
        <end position="441"/>
    </location>
</feature>